<protein>
    <recommendedName>
        <fullName evidence="4">MGT family Glycosyltransferase</fullName>
    </recommendedName>
</protein>
<dbReference type="Pfam" id="PF00201">
    <property type="entry name" value="UDPGT"/>
    <property type="match status" value="1"/>
</dbReference>
<dbReference type="PANTHER" id="PTHR21015:SF22">
    <property type="entry name" value="GLYCOSYLTRANSFERASE"/>
    <property type="match status" value="1"/>
</dbReference>
<evidence type="ECO:0000313" key="2">
    <source>
        <dbReference type="EMBL" id="CAI0641101.1"/>
    </source>
</evidence>
<evidence type="ECO:0008006" key="4">
    <source>
        <dbReference type="Google" id="ProtNLM"/>
    </source>
</evidence>
<proteinExistence type="predicted"/>
<sequence>MTISGDSLVEAVEAVAIDGVGDGNKKRPYLLFAAAPATGHTYPLLQIAAEMIQRGFEATFIAGEEFKPQLKRMGAEHIPIPPMITEEFNEVRNKVPVGIPRLIFDLNEVFIKPIPDLFRTIMNTLEKIRERRPSQQVIIVHETFFMGLAPMMYGAPLPKGFTTRPPVVDINIVPIVVTSQDTAPFGPGLPPDSTYSGRARNKLLNEMFFSPFGPFGQPAQEYTKVLKSLGATKELSPSLFETWQTSYDVTLQMCSPSLEYPRSDHPEVIKFAGCLPPKPIDPNYKYPEWWSDITAGNKKIVGVAQGTIATDYTDLIIPTIQGLAHRDDIIVVAILGVKGASLPEELQTPANTRVADFLSYDALLQYADVWVLNAGYGGFLHGIVNGVPMVLGGDTEDKPEISMRGEWTGVAHNLKTGKPTPQQVAEGVEDVLANDKYKKRVMEIKKENEEMKSLDVIEKHIWERPGKPNTLGDET</sequence>
<dbReference type="CDD" id="cd03784">
    <property type="entry name" value="GT1_Gtf-like"/>
    <property type="match status" value="1"/>
</dbReference>
<dbReference type="SUPFAM" id="SSF53756">
    <property type="entry name" value="UDP-Glycosyltransferase/glycogen phosphorylase"/>
    <property type="match status" value="1"/>
</dbReference>
<dbReference type="InterPro" id="IPR002213">
    <property type="entry name" value="UDP_glucos_trans"/>
</dbReference>
<reference evidence="2" key="1">
    <citation type="submission" date="2022-08" db="EMBL/GenBank/DDBJ databases">
        <authorList>
            <person name="Giroux E."/>
            <person name="Giroux E."/>
        </authorList>
    </citation>
    <scope>NUCLEOTIDE SEQUENCE</scope>
    <source>
        <strain evidence="2">H1091258</strain>
    </source>
</reference>
<dbReference type="Proteomes" id="UP001152533">
    <property type="component" value="Unassembled WGS sequence"/>
</dbReference>
<dbReference type="PANTHER" id="PTHR21015">
    <property type="entry name" value="UDP-N-ACETYLGLUCOSAMINE--N-ACETYLMURAMYL-(PENTAPEPTIDE) PYROPHOSPHORYL-UNDECAPRENOL N-ACETYLGLUCOSAMINE TRANSFERASE 1"/>
    <property type="match status" value="1"/>
</dbReference>
<dbReference type="GO" id="GO:0008194">
    <property type="term" value="F:UDP-glycosyltransferase activity"/>
    <property type="evidence" value="ECO:0007669"/>
    <property type="project" value="InterPro"/>
</dbReference>
<evidence type="ECO:0000313" key="3">
    <source>
        <dbReference type="Proteomes" id="UP001152533"/>
    </source>
</evidence>
<accession>A0A9W4WDS0</accession>
<keyword evidence="3" id="KW-1185">Reference proteome</keyword>
<keyword evidence="1" id="KW-0808">Transferase</keyword>
<comment type="caution">
    <text evidence="2">The sequence shown here is derived from an EMBL/GenBank/DDBJ whole genome shotgun (WGS) entry which is preliminary data.</text>
</comment>
<organism evidence="2 3">
    <name type="scientific">Colletotrichum noveboracense</name>
    <dbReference type="NCBI Taxonomy" id="2664923"/>
    <lineage>
        <taxon>Eukaryota</taxon>
        <taxon>Fungi</taxon>
        <taxon>Dikarya</taxon>
        <taxon>Ascomycota</taxon>
        <taxon>Pezizomycotina</taxon>
        <taxon>Sordariomycetes</taxon>
        <taxon>Hypocreomycetidae</taxon>
        <taxon>Glomerellales</taxon>
        <taxon>Glomerellaceae</taxon>
        <taxon>Colletotrichum</taxon>
        <taxon>Colletotrichum gloeosporioides species complex</taxon>
    </lineage>
</organism>
<dbReference type="AlphaFoldDB" id="A0A9W4WDS0"/>
<dbReference type="EMBL" id="CAMGZC010000003">
    <property type="protein sequence ID" value="CAI0641101.1"/>
    <property type="molecule type" value="Genomic_DNA"/>
</dbReference>
<dbReference type="Gene3D" id="3.40.50.2000">
    <property type="entry name" value="Glycogen Phosphorylase B"/>
    <property type="match status" value="2"/>
</dbReference>
<name>A0A9W4WDS0_9PEZI</name>
<evidence type="ECO:0000256" key="1">
    <source>
        <dbReference type="ARBA" id="ARBA00022679"/>
    </source>
</evidence>
<gene>
    <name evidence="2" type="ORF">CGXH109_LOCUS808</name>
</gene>